<comment type="cofactor">
    <cofactor evidence="1 7">
        <name>Zn(2+)</name>
        <dbReference type="ChEBI" id="CHEBI:29105"/>
    </cofactor>
</comment>
<evidence type="ECO:0000313" key="10">
    <source>
        <dbReference type="Proteomes" id="UP000054618"/>
    </source>
</evidence>
<dbReference type="InterPro" id="IPR011032">
    <property type="entry name" value="GroES-like_sf"/>
</dbReference>
<name>A0A0W0Y3U9_9GAMM</name>
<dbReference type="Gene3D" id="3.40.50.720">
    <property type="entry name" value="NAD(P)-binding Rossmann-like Domain"/>
    <property type="match status" value="1"/>
</dbReference>
<dbReference type="Proteomes" id="UP000054618">
    <property type="component" value="Unassembled WGS sequence"/>
</dbReference>
<evidence type="ECO:0000256" key="1">
    <source>
        <dbReference type="ARBA" id="ARBA00001947"/>
    </source>
</evidence>
<evidence type="ECO:0000256" key="3">
    <source>
        <dbReference type="ARBA" id="ARBA00013190"/>
    </source>
</evidence>
<dbReference type="InterPro" id="IPR013154">
    <property type="entry name" value="ADH-like_N"/>
</dbReference>
<dbReference type="AlphaFoldDB" id="A0A0W0Y3U9"/>
<dbReference type="PANTHER" id="PTHR42940">
    <property type="entry name" value="ALCOHOL DEHYDROGENASE 1-RELATED"/>
    <property type="match status" value="1"/>
</dbReference>
<evidence type="ECO:0000256" key="6">
    <source>
        <dbReference type="ARBA" id="ARBA00023002"/>
    </source>
</evidence>
<dbReference type="STRING" id="45073.Lqui_0535"/>
<reference evidence="9 10" key="1">
    <citation type="submission" date="2015-11" db="EMBL/GenBank/DDBJ databases">
        <title>Genomic analysis of 38 Legionella species identifies large and diverse effector repertoires.</title>
        <authorList>
            <person name="Burstein D."/>
            <person name="Amaro F."/>
            <person name="Zusman T."/>
            <person name="Lifshitz Z."/>
            <person name="Cohen O."/>
            <person name="Gilbert J.A."/>
            <person name="Pupko T."/>
            <person name="Shuman H.A."/>
            <person name="Segal G."/>
        </authorList>
    </citation>
    <scope>NUCLEOTIDE SEQUENCE [LARGE SCALE GENOMIC DNA]</scope>
    <source>
        <strain evidence="9 10">CDC#1442-AUS-E</strain>
    </source>
</reference>
<evidence type="ECO:0000256" key="2">
    <source>
        <dbReference type="ARBA" id="ARBA00008072"/>
    </source>
</evidence>
<dbReference type="Pfam" id="PF00107">
    <property type="entry name" value="ADH_zinc_N"/>
    <property type="match status" value="1"/>
</dbReference>
<dbReference type="RefSeq" id="WP_058506650.1">
    <property type="nucleotide sequence ID" value="NZ_CAAAIK010000002.1"/>
</dbReference>
<accession>A0A0W0Y3U9</accession>
<protein>
    <recommendedName>
        <fullName evidence="3">alcohol dehydrogenase</fullName>
        <ecNumber evidence="3">1.1.1.1</ecNumber>
    </recommendedName>
</protein>
<dbReference type="EMBL" id="LNYS01000006">
    <property type="protein sequence ID" value="KTD51691.1"/>
    <property type="molecule type" value="Genomic_DNA"/>
</dbReference>
<dbReference type="InterPro" id="IPR013149">
    <property type="entry name" value="ADH-like_C"/>
</dbReference>
<dbReference type="InterPro" id="IPR020843">
    <property type="entry name" value="ER"/>
</dbReference>
<dbReference type="CDD" id="cd08245">
    <property type="entry name" value="CAD"/>
    <property type="match status" value="1"/>
</dbReference>
<dbReference type="SUPFAM" id="SSF51735">
    <property type="entry name" value="NAD(P)-binding Rossmann-fold domains"/>
    <property type="match status" value="1"/>
</dbReference>
<dbReference type="GO" id="GO:0008270">
    <property type="term" value="F:zinc ion binding"/>
    <property type="evidence" value="ECO:0007669"/>
    <property type="project" value="InterPro"/>
</dbReference>
<dbReference type="SUPFAM" id="SSF50129">
    <property type="entry name" value="GroES-like"/>
    <property type="match status" value="1"/>
</dbReference>
<sequence length="328" mass="35660">MRAAIVPAKNANWEIRDIPTPKPDVNQVLIKIHASGLCYTDVHQTEGHLPGMFPRTLGHEPVGVIVETGPGVSSRRVRDRVGVPWVQSTCGRCEWCLRGRTLFCPNMHVTGGDEAGGHAEYLVAPADATMLIPDSVSFEQAAPIFCAGYTVWSGLRWAEPKPHERVAVVGIGGLGHLAVQFAHAAGYETIAVSHSPDKDSLIREMGADEIVRDGNSLLKMGGADIILSTTNSNKAMLDSLGALRPDGRFVAMGFDVNPLQISIADLIVKRIKIIGSQQNHREYLFEALDMVSKGKVKVAAETYSLNEINKAYEKVKNGQVRFRAVVTM</sequence>
<evidence type="ECO:0000256" key="5">
    <source>
        <dbReference type="ARBA" id="ARBA00022833"/>
    </source>
</evidence>
<dbReference type="PANTHER" id="PTHR42940:SF8">
    <property type="entry name" value="VACUOLAR PROTEIN SORTING-ASSOCIATED PROTEIN 11"/>
    <property type="match status" value="1"/>
</dbReference>
<evidence type="ECO:0000256" key="7">
    <source>
        <dbReference type="RuleBase" id="RU361277"/>
    </source>
</evidence>
<comment type="caution">
    <text evidence="9">The sequence shown here is derived from an EMBL/GenBank/DDBJ whole genome shotgun (WGS) entry which is preliminary data.</text>
</comment>
<dbReference type="InterPro" id="IPR036291">
    <property type="entry name" value="NAD(P)-bd_dom_sf"/>
</dbReference>
<comment type="similarity">
    <text evidence="2 7">Belongs to the zinc-containing alcohol dehydrogenase family.</text>
</comment>
<dbReference type="GO" id="GO:0005737">
    <property type="term" value="C:cytoplasm"/>
    <property type="evidence" value="ECO:0007669"/>
    <property type="project" value="TreeGrafter"/>
</dbReference>
<proteinExistence type="inferred from homology"/>
<feature type="domain" description="Enoyl reductase (ER)" evidence="8">
    <location>
        <begin position="8"/>
        <end position="326"/>
    </location>
</feature>
<keyword evidence="6 9" id="KW-0560">Oxidoreductase</keyword>
<dbReference type="EC" id="1.1.1.1" evidence="3"/>
<dbReference type="InterPro" id="IPR002328">
    <property type="entry name" value="ADH_Zn_CS"/>
</dbReference>
<dbReference type="SMART" id="SM00829">
    <property type="entry name" value="PKS_ER"/>
    <property type="match status" value="1"/>
</dbReference>
<dbReference type="Gene3D" id="3.90.180.10">
    <property type="entry name" value="Medium-chain alcohol dehydrogenases, catalytic domain"/>
    <property type="match status" value="1"/>
</dbReference>
<evidence type="ECO:0000256" key="4">
    <source>
        <dbReference type="ARBA" id="ARBA00022723"/>
    </source>
</evidence>
<dbReference type="OrthoDB" id="9771084at2"/>
<evidence type="ECO:0000259" key="8">
    <source>
        <dbReference type="SMART" id="SM00829"/>
    </source>
</evidence>
<gene>
    <name evidence="9" type="primary">adhA</name>
    <name evidence="9" type="ORF">Lqui_0535</name>
</gene>
<dbReference type="GO" id="GO:0004022">
    <property type="term" value="F:alcohol dehydrogenase (NAD+) activity"/>
    <property type="evidence" value="ECO:0007669"/>
    <property type="project" value="UniProtKB-EC"/>
</dbReference>
<dbReference type="PATRIC" id="fig|45073.5.peg.565"/>
<keyword evidence="4 7" id="KW-0479">Metal-binding</keyword>
<keyword evidence="5 7" id="KW-0862">Zinc</keyword>
<keyword evidence="10" id="KW-1185">Reference proteome</keyword>
<dbReference type="PROSITE" id="PS00059">
    <property type="entry name" value="ADH_ZINC"/>
    <property type="match status" value="1"/>
</dbReference>
<evidence type="ECO:0000313" key="9">
    <source>
        <dbReference type="EMBL" id="KTD51691.1"/>
    </source>
</evidence>
<organism evidence="9 10">
    <name type="scientific">Legionella quinlivanii</name>
    <dbReference type="NCBI Taxonomy" id="45073"/>
    <lineage>
        <taxon>Bacteria</taxon>
        <taxon>Pseudomonadati</taxon>
        <taxon>Pseudomonadota</taxon>
        <taxon>Gammaproteobacteria</taxon>
        <taxon>Legionellales</taxon>
        <taxon>Legionellaceae</taxon>
        <taxon>Legionella</taxon>
    </lineage>
</organism>
<dbReference type="Pfam" id="PF08240">
    <property type="entry name" value="ADH_N"/>
    <property type="match status" value="1"/>
</dbReference>